<organism evidence="10 11">
    <name type="scientific">Plantactinospora sonchi</name>
    <dbReference type="NCBI Taxonomy" id="1544735"/>
    <lineage>
        <taxon>Bacteria</taxon>
        <taxon>Bacillati</taxon>
        <taxon>Actinomycetota</taxon>
        <taxon>Actinomycetes</taxon>
        <taxon>Micromonosporales</taxon>
        <taxon>Micromonosporaceae</taxon>
        <taxon>Plantactinospora</taxon>
    </lineage>
</organism>
<dbReference type="PIRSF" id="PIRSF001455">
    <property type="entry name" value="DHQ_synth"/>
    <property type="match status" value="1"/>
</dbReference>
<evidence type="ECO:0000256" key="2">
    <source>
        <dbReference type="ARBA" id="ARBA00001941"/>
    </source>
</evidence>
<reference evidence="10 11" key="1">
    <citation type="submission" date="2024-01" db="EMBL/GenBank/DDBJ databases">
        <title>Genome insights into Plantactinospora sonchi sp. nov.</title>
        <authorList>
            <person name="Wang L."/>
        </authorList>
    </citation>
    <scope>NUCLEOTIDE SEQUENCE [LARGE SCALE GENOMIC DNA]</scope>
    <source>
        <strain evidence="10 11">NEAU-QY2</strain>
    </source>
</reference>
<dbReference type="Gene3D" id="3.40.50.1970">
    <property type="match status" value="1"/>
</dbReference>
<dbReference type="InterPro" id="IPR030963">
    <property type="entry name" value="DHQ_synth_fam"/>
</dbReference>
<evidence type="ECO:0000256" key="4">
    <source>
        <dbReference type="ARBA" id="ARBA00023027"/>
    </source>
</evidence>
<evidence type="ECO:0000256" key="6">
    <source>
        <dbReference type="ARBA" id="ARBA00023285"/>
    </source>
</evidence>
<evidence type="ECO:0000313" key="11">
    <source>
        <dbReference type="Proteomes" id="UP001332243"/>
    </source>
</evidence>
<keyword evidence="5" id="KW-0456">Lyase</keyword>
<dbReference type="RefSeq" id="WP_331216042.1">
    <property type="nucleotide sequence ID" value="NZ_JAZGQK010000017.1"/>
</dbReference>
<comment type="cofactor">
    <cofactor evidence="2">
        <name>Co(2+)</name>
        <dbReference type="ChEBI" id="CHEBI:48828"/>
    </cofactor>
</comment>
<dbReference type="PANTHER" id="PTHR43622">
    <property type="entry name" value="3-DEHYDROQUINATE SYNTHASE"/>
    <property type="match status" value="1"/>
</dbReference>
<evidence type="ECO:0000256" key="3">
    <source>
        <dbReference type="ARBA" id="ARBA00022723"/>
    </source>
</evidence>
<sequence length="391" mass="42311">MEVTERELSFGTTRVPYHYGADRLPELVAATIRQLPDADAVLLVSDRRVRDHAQTLAALLARHLRVETYALDAVEAQKTLPSVQAILEYATERRLSRRSVILAMGGGTVGNIAGLAAALLYRGTRLVHAPTTPVAAFDAVVSVKQGVNLPAGKNLCGTYFTPTLIICDLRWLSTVPRSGLRTGLAEMAKNILVAVPHRRDSFTTALAELDRRPLAALRDLLEIGIEAKQPHLLDDPHERRGALVFEYGHTVGHAIEFASAGAVGHGEAVAWGMRVAAEVSRRTRGLDLECVETHHQLTAALGLPEPSERFRTIDRAAVLRALTADNKRGYAACEPDEVLMVLLDGPGRPARDETGRPLVPVPVALAMDAFDRVAGATRSEPVSRPTTGVLR</sequence>
<proteinExistence type="predicted"/>
<keyword evidence="11" id="KW-1185">Reference proteome</keyword>
<protein>
    <submittedName>
        <fullName evidence="10">Iron-containing alcohol dehydrogenase</fullName>
    </submittedName>
</protein>
<dbReference type="PANTHER" id="PTHR43622:SF1">
    <property type="entry name" value="3-DEHYDROQUINATE SYNTHASE"/>
    <property type="match status" value="1"/>
</dbReference>
<name>A0ABU7RWP7_9ACTN</name>
<dbReference type="InterPro" id="IPR050071">
    <property type="entry name" value="Dehydroquinate_synthase"/>
</dbReference>
<dbReference type="InterPro" id="IPR030960">
    <property type="entry name" value="DHQS/DOIS_N"/>
</dbReference>
<keyword evidence="4" id="KW-0520">NAD</keyword>
<evidence type="ECO:0000259" key="8">
    <source>
        <dbReference type="Pfam" id="PF01761"/>
    </source>
</evidence>
<evidence type="ECO:0000259" key="9">
    <source>
        <dbReference type="Pfam" id="PF24621"/>
    </source>
</evidence>
<dbReference type="Proteomes" id="UP001332243">
    <property type="component" value="Unassembled WGS sequence"/>
</dbReference>
<keyword evidence="7" id="KW-0472">Membrane</keyword>
<evidence type="ECO:0000256" key="1">
    <source>
        <dbReference type="ARBA" id="ARBA00001911"/>
    </source>
</evidence>
<feature type="transmembrane region" description="Helical" evidence="7">
    <location>
        <begin position="100"/>
        <end position="121"/>
    </location>
</feature>
<evidence type="ECO:0000256" key="7">
    <source>
        <dbReference type="SAM" id="Phobius"/>
    </source>
</evidence>
<dbReference type="SUPFAM" id="SSF56796">
    <property type="entry name" value="Dehydroquinate synthase-like"/>
    <property type="match status" value="1"/>
</dbReference>
<keyword evidence="7" id="KW-0812">Transmembrane</keyword>
<dbReference type="Gene3D" id="1.20.1090.10">
    <property type="entry name" value="Dehydroquinate synthase-like - alpha domain"/>
    <property type="match status" value="1"/>
</dbReference>
<feature type="domain" description="3-dehydroquinate synthase N-terminal" evidence="8">
    <location>
        <begin position="70"/>
        <end position="180"/>
    </location>
</feature>
<evidence type="ECO:0000313" key="10">
    <source>
        <dbReference type="EMBL" id="MEE6260933.1"/>
    </source>
</evidence>
<feature type="domain" description="3-dehydroquinate synthase C-terminal" evidence="9">
    <location>
        <begin position="183"/>
        <end position="327"/>
    </location>
</feature>
<dbReference type="InterPro" id="IPR056179">
    <property type="entry name" value="DHQS_C"/>
</dbReference>
<keyword evidence="3" id="KW-0479">Metal-binding</keyword>
<evidence type="ECO:0000256" key="5">
    <source>
        <dbReference type="ARBA" id="ARBA00023239"/>
    </source>
</evidence>
<accession>A0ABU7RWP7</accession>
<dbReference type="Pfam" id="PF24621">
    <property type="entry name" value="DHQS_C"/>
    <property type="match status" value="1"/>
</dbReference>
<comment type="caution">
    <text evidence="10">The sequence shown here is derived from an EMBL/GenBank/DDBJ whole genome shotgun (WGS) entry which is preliminary data.</text>
</comment>
<comment type="cofactor">
    <cofactor evidence="1">
        <name>NAD(+)</name>
        <dbReference type="ChEBI" id="CHEBI:57540"/>
    </cofactor>
</comment>
<gene>
    <name evidence="10" type="ORF">V1633_20825</name>
</gene>
<keyword evidence="6" id="KW-0170">Cobalt</keyword>
<dbReference type="EMBL" id="JAZGQK010000017">
    <property type="protein sequence ID" value="MEE6260933.1"/>
    <property type="molecule type" value="Genomic_DNA"/>
</dbReference>
<dbReference type="Pfam" id="PF01761">
    <property type="entry name" value="DHQ_synthase"/>
    <property type="match status" value="1"/>
</dbReference>
<keyword evidence="7" id="KW-1133">Transmembrane helix</keyword>